<feature type="transmembrane region" description="Helical" evidence="1">
    <location>
        <begin position="6"/>
        <end position="25"/>
    </location>
</feature>
<dbReference type="STRING" id="1111735.GCA_000428045_03818"/>
<protein>
    <submittedName>
        <fullName evidence="2">Twin transmembrane helix small protein</fullName>
    </submittedName>
</protein>
<proteinExistence type="predicted"/>
<dbReference type="AlphaFoldDB" id="A0A2N6CX33"/>
<dbReference type="Pfam" id="PF11137">
    <property type="entry name" value="DUF2909"/>
    <property type="match status" value="1"/>
</dbReference>
<dbReference type="Proteomes" id="UP000235015">
    <property type="component" value="Unassembled WGS sequence"/>
</dbReference>
<gene>
    <name evidence="2" type="ORF">C0630_09195</name>
</gene>
<comment type="caution">
    <text evidence="2">The sequence shown here is derived from an EMBL/GenBank/DDBJ whole genome shotgun (WGS) entry which is preliminary data.</text>
</comment>
<dbReference type="NCBIfam" id="NF033233">
    <property type="entry name" value="twin_helix"/>
    <property type="match status" value="1"/>
</dbReference>
<evidence type="ECO:0000313" key="2">
    <source>
        <dbReference type="EMBL" id="PLX61842.1"/>
    </source>
</evidence>
<evidence type="ECO:0000256" key="1">
    <source>
        <dbReference type="SAM" id="Phobius"/>
    </source>
</evidence>
<name>A0A2N6CX33_9GAMM</name>
<keyword evidence="1" id="KW-0472">Membrane</keyword>
<evidence type="ECO:0000313" key="3">
    <source>
        <dbReference type="Proteomes" id="UP000235015"/>
    </source>
</evidence>
<keyword evidence="1" id="KW-1133">Transmembrane helix</keyword>
<sequence>MFIKLPVILVLIFILVSLFQGMYYLAKDDGKNDKTRVVKALTVRIVLSFVLFSLLILGYLTGLLQPHGI</sequence>
<reference evidence="2 3" key="1">
    <citation type="submission" date="2017-11" db="EMBL/GenBank/DDBJ databases">
        <title>Genome-resolved metagenomics identifies genetic mobility, metabolic interactions, and unexpected diversity in perchlorate-reducing communities.</title>
        <authorList>
            <person name="Barnum T.P."/>
            <person name="Figueroa I.A."/>
            <person name="Carlstrom C.I."/>
            <person name="Lucas L.N."/>
            <person name="Engelbrektson A.L."/>
            <person name="Coates J.D."/>
        </authorList>
    </citation>
    <scope>NUCLEOTIDE SEQUENCE [LARGE SCALE GENOMIC DNA]</scope>
    <source>
        <strain evidence="2">BM301</strain>
    </source>
</reference>
<feature type="transmembrane region" description="Helical" evidence="1">
    <location>
        <begin position="37"/>
        <end position="60"/>
    </location>
</feature>
<dbReference type="EMBL" id="PKUN01000010">
    <property type="protein sequence ID" value="PLX61842.1"/>
    <property type="molecule type" value="Genomic_DNA"/>
</dbReference>
<keyword evidence="1 2" id="KW-0812">Transmembrane</keyword>
<organism evidence="2 3">
    <name type="scientific">Sedimenticola selenatireducens</name>
    <dbReference type="NCBI Taxonomy" id="191960"/>
    <lineage>
        <taxon>Bacteria</taxon>
        <taxon>Pseudomonadati</taxon>
        <taxon>Pseudomonadota</taxon>
        <taxon>Gammaproteobacteria</taxon>
        <taxon>Chromatiales</taxon>
        <taxon>Sedimenticolaceae</taxon>
        <taxon>Sedimenticola</taxon>
    </lineage>
</organism>
<dbReference type="InterPro" id="IPR021313">
    <property type="entry name" value="DUF2909"/>
</dbReference>
<accession>A0A2N6CX33</accession>